<proteinExistence type="predicted"/>
<sequence length="233" mass="25436">MAGKKAVGENSKKAQGQARKAQAAADKVAAEDAKKAASEEAEWDKGAKSNAKKEQQAAKKAELAKKKAERDAALADEEKSLPSRAGPKNAKTAVKKTNRGIDQAFSDLSVNGDDKKLATIETSGIDNILEALGMAVSDGTDVKVDRHATRRVKAAYNAFEERRLKEMGEDGSGQGLRLSQKKERIRDEFKRSPENPLNNTMNVEHNATKEEIALRKAQEKDRVETLYTSKNSK</sequence>
<organism evidence="1 2">
    <name type="scientific">Hypoxylon rubiginosum</name>
    <dbReference type="NCBI Taxonomy" id="110542"/>
    <lineage>
        <taxon>Eukaryota</taxon>
        <taxon>Fungi</taxon>
        <taxon>Dikarya</taxon>
        <taxon>Ascomycota</taxon>
        <taxon>Pezizomycotina</taxon>
        <taxon>Sordariomycetes</taxon>
        <taxon>Xylariomycetidae</taxon>
        <taxon>Xylariales</taxon>
        <taxon>Hypoxylaceae</taxon>
        <taxon>Hypoxylon</taxon>
    </lineage>
</organism>
<comment type="caution">
    <text evidence="1">The sequence shown here is derived from an EMBL/GenBank/DDBJ whole genome shotgun (WGS) entry which is preliminary data.</text>
</comment>
<reference evidence="1 2" key="1">
    <citation type="journal article" date="2022" name="New Phytol.">
        <title>Ecological generalism drives hyperdiversity of secondary metabolite gene clusters in xylarialean endophytes.</title>
        <authorList>
            <person name="Franco M.E.E."/>
            <person name="Wisecaver J.H."/>
            <person name="Arnold A.E."/>
            <person name="Ju Y.M."/>
            <person name="Slot J.C."/>
            <person name="Ahrendt S."/>
            <person name="Moore L.P."/>
            <person name="Eastman K.E."/>
            <person name="Scott K."/>
            <person name="Konkel Z."/>
            <person name="Mondo S.J."/>
            <person name="Kuo A."/>
            <person name="Hayes R.D."/>
            <person name="Haridas S."/>
            <person name="Andreopoulos B."/>
            <person name="Riley R."/>
            <person name="LaButti K."/>
            <person name="Pangilinan J."/>
            <person name="Lipzen A."/>
            <person name="Amirebrahimi M."/>
            <person name="Yan J."/>
            <person name="Adam C."/>
            <person name="Keymanesh K."/>
            <person name="Ng V."/>
            <person name="Louie K."/>
            <person name="Northen T."/>
            <person name="Drula E."/>
            <person name="Henrissat B."/>
            <person name="Hsieh H.M."/>
            <person name="Youens-Clark K."/>
            <person name="Lutzoni F."/>
            <person name="Miadlikowska J."/>
            <person name="Eastwood D.C."/>
            <person name="Hamelin R.C."/>
            <person name="Grigoriev I.V."/>
            <person name="U'Ren J.M."/>
        </authorList>
    </citation>
    <scope>NUCLEOTIDE SEQUENCE [LARGE SCALE GENOMIC DNA]</scope>
    <source>
        <strain evidence="1 2">ER1909</strain>
    </source>
</reference>
<accession>A0ACC0DF47</accession>
<keyword evidence="2" id="KW-1185">Reference proteome</keyword>
<gene>
    <name evidence="1" type="ORF">F4821DRAFT_227011</name>
</gene>
<dbReference type="EMBL" id="MU394287">
    <property type="protein sequence ID" value="KAI6091365.1"/>
    <property type="molecule type" value="Genomic_DNA"/>
</dbReference>
<protein>
    <submittedName>
        <fullName evidence="1">Uncharacterized protein</fullName>
    </submittedName>
</protein>
<evidence type="ECO:0000313" key="2">
    <source>
        <dbReference type="Proteomes" id="UP001497680"/>
    </source>
</evidence>
<dbReference type="Proteomes" id="UP001497680">
    <property type="component" value="Unassembled WGS sequence"/>
</dbReference>
<name>A0ACC0DF47_9PEZI</name>
<evidence type="ECO:0000313" key="1">
    <source>
        <dbReference type="EMBL" id="KAI6091365.1"/>
    </source>
</evidence>